<organism evidence="1 2">
    <name type="scientific">Bacteriovorax antarcticus</name>
    <dbReference type="NCBI Taxonomy" id="3088717"/>
    <lineage>
        <taxon>Bacteria</taxon>
        <taxon>Pseudomonadati</taxon>
        <taxon>Bdellovibrionota</taxon>
        <taxon>Bacteriovoracia</taxon>
        <taxon>Bacteriovoracales</taxon>
        <taxon>Bacteriovoracaceae</taxon>
        <taxon>Bacteriovorax</taxon>
    </lineage>
</organism>
<dbReference type="RefSeq" id="WP_323577370.1">
    <property type="nucleotide sequence ID" value="NZ_JAYGJQ010000002.1"/>
</dbReference>
<dbReference type="SMART" id="SM01322">
    <property type="entry name" value="YaeQ"/>
    <property type="match status" value="1"/>
</dbReference>
<dbReference type="InterPro" id="IPR009822">
    <property type="entry name" value="YaeQ"/>
</dbReference>
<dbReference type="InterPro" id="IPR038590">
    <property type="entry name" value="YaeQ_sf"/>
</dbReference>
<dbReference type="InterPro" id="IPR011335">
    <property type="entry name" value="Restrct_endonuc-II-like"/>
</dbReference>
<keyword evidence="2" id="KW-1185">Reference proteome</keyword>
<accession>A0ABU5VWF1</accession>
<dbReference type="Proteomes" id="UP001302274">
    <property type="component" value="Unassembled WGS sequence"/>
</dbReference>
<name>A0ABU5VWF1_9BACT</name>
<dbReference type="EMBL" id="JAYGJQ010000002">
    <property type="protein sequence ID" value="MEA9357379.1"/>
    <property type="molecule type" value="Genomic_DNA"/>
</dbReference>
<gene>
    <name evidence="1" type="ORF">SHI21_14225</name>
</gene>
<reference evidence="1 2" key="1">
    <citation type="submission" date="2023-11" db="EMBL/GenBank/DDBJ databases">
        <title>A Novel Polar Bacteriovorax (B. antarcticus) Isolated from the Biocrust in Antarctica.</title>
        <authorList>
            <person name="Mun W."/>
            <person name="Choi S.Y."/>
            <person name="Mitchell R.J."/>
        </authorList>
    </citation>
    <scope>NUCLEOTIDE SEQUENCE [LARGE SCALE GENOMIC DNA]</scope>
    <source>
        <strain evidence="1 2">PP10</strain>
    </source>
</reference>
<dbReference type="PIRSF" id="PIRSF011484">
    <property type="entry name" value="YaeQ"/>
    <property type="match status" value="1"/>
</dbReference>
<proteinExistence type="predicted"/>
<protein>
    <submittedName>
        <fullName evidence="1">YaeQ family protein</fullName>
    </submittedName>
</protein>
<evidence type="ECO:0000313" key="1">
    <source>
        <dbReference type="EMBL" id="MEA9357379.1"/>
    </source>
</evidence>
<sequence>MALKATIFKVKLSLSNMNIHHYDDYSLTLARHPSENNLRMMARLLAFALNAQEENLTFTKGIAADTEPDLWKINHDGSIDHWIELGHLDERRIRQIASKAKKVSIYTYQGNQSLQWFESVKNSTDRFNNLDIGHFDFVDNESLETLVERGMNLSISIEDNEIWLSTENERLLVTLTMQKNSHL</sequence>
<dbReference type="SUPFAM" id="SSF52980">
    <property type="entry name" value="Restriction endonuclease-like"/>
    <property type="match status" value="1"/>
</dbReference>
<comment type="caution">
    <text evidence="1">The sequence shown here is derived from an EMBL/GenBank/DDBJ whole genome shotgun (WGS) entry which is preliminary data.</text>
</comment>
<evidence type="ECO:0000313" key="2">
    <source>
        <dbReference type="Proteomes" id="UP001302274"/>
    </source>
</evidence>
<dbReference type="Pfam" id="PF07152">
    <property type="entry name" value="YaeQ"/>
    <property type="match status" value="1"/>
</dbReference>
<dbReference type="Gene3D" id="3.10.640.10">
    <property type="entry name" value="Restriction endonuclease-like alpha-beta roll domain"/>
    <property type="match status" value="1"/>
</dbReference>
<dbReference type="PANTHER" id="PTHR38784">
    <property type="entry name" value="SUCROSE PHOSPHORYLASE"/>
    <property type="match status" value="1"/>
</dbReference>
<dbReference type="PANTHER" id="PTHR38784:SF1">
    <property type="entry name" value="SUCROSE PHOSPHORYLASE"/>
    <property type="match status" value="1"/>
</dbReference>